<comment type="caution">
    <text evidence="3">The sequence shown here is derived from an EMBL/GenBank/DDBJ whole genome shotgun (WGS) entry which is preliminary data.</text>
</comment>
<organism evidence="3 4">
    <name type="scientific">Dissostichus mawsoni</name>
    <name type="common">Antarctic cod</name>
    <dbReference type="NCBI Taxonomy" id="36200"/>
    <lineage>
        <taxon>Eukaryota</taxon>
        <taxon>Metazoa</taxon>
        <taxon>Chordata</taxon>
        <taxon>Craniata</taxon>
        <taxon>Vertebrata</taxon>
        <taxon>Euteleostomi</taxon>
        <taxon>Actinopterygii</taxon>
        <taxon>Neopterygii</taxon>
        <taxon>Teleostei</taxon>
        <taxon>Neoteleostei</taxon>
        <taxon>Acanthomorphata</taxon>
        <taxon>Eupercaria</taxon>
        <taxon>Perciformes</taxon>
        <taxon>Notothenioidei</taxon>
        <taxon>Nototheniidae</taxon>
        <taxon>Dissostichus</taxon>
    </lineage>
</organism>
<feature type="region of interest" description="Disordered" evidence="1">
    <location>
        <begin position="74"/>
        <end position="107"/>
    </location>
</feature>
<evidence type="ECO:0000256" key="1">
    <source>
        <dbReference type="SAM" id="MobiDB-lite"/>
    </source>
</evidence>
<dbReference type="Gene3D" id="6.10.250.2180">
    <property type="match status" value="1"/>
</dbReference>
<dbReference type="InterPro" id="IPR014873">
    <property type="entry name" value="VDCC_a1su_IQ"/>
</dbReference>
<gene>
    <name evidence="3" type="ORF">F7725_013491</name>
</gene>
<keyword evidence="4" id="KW-1185">Reference proteome</keyword>
<accession>A0A7J5YSP9</accession>
<feature type="compositionally biased region" description="Polar residues" evidence="1">
    <location>
        <begin position="85"/>
        <end position="107"/>
    </location>
</feature>
<reference evidence="3 4" key="1">
    <citation type="submission" date="2020-03" db="EMBL/GenBank/DDBJ databases">
        <title>Dissostichus mawsoni Genome sequencing and assembly.</title>
        <authorList>
            <person name="Park H."/>
        </authorList>
    </citation>
    <scope>NUCLEOTIDE SEQUENCE [LARGE SCALE GENOMIC DNA]</scope>
    <source>
        <strain evidence="3">DM0001</strain>
        <tissue evidence="3">Muscle</tissue>
    </source>
</reference>
<evidence type="ECO:0000259" key="2">
    <source>
        <dbReference type="SMART" id="SM01062"/>
    </source>
</evidence>
<evidence type="ECO:0000313" key="4">
    <source>
        <dbReference type="Proteomes" id="UP000518266"/>
    </source>
</evidence>
<dbReference type="OrthoDB" id="431720at2759"/>
<proteinExistence type="predicted"/>
<dbReference type="Proteomes" id="UP000518266">
    <property type="component" value="Unassembled WGS sequence"/>
</dbReference>
<evidence type="ECO:0000313" key="3">
    <source>
        <dbReference type="EMBL" id="KAF3851719.1"/>
    </source>
</evidence>
<dbReference type="AlphaFoldDB" id="A0A7J5YSP9"/>
<feature type="domain" description="Voltage-dependent calcium channel alpha-1 subunit IQ" evidence="2">
    <location>
        <begin position="10"/>
        <end position="44"/>
    </location>
</feature>
<dbReference type="EMBL" id="JAAKFY010000010">
    <property type="protein sequence ID" value="KAF3851719.1"/>
    <property type="molecule type" value="Genomic_DNA"/>
</dbReference>
<sequence length="107" mass="11939">MDLLVTPHTANELTVGKVYAALMIFDYYKQNRARRLRLQQQQQQGASGSQCKVGALFKPLLPLTHMQEKDLPMMLNSVEPPSMLQPKSKSQPQTRPSSNSLNNGGTL</sequence>
<dbReference type="SMART" id="SM01062">
    <property type="entry name" value="Ca_chan_IQ"/>
    <property type="match status" value="1"/>
</dbReference>
<dbReference type="Pfam" id="PF08763">
    <property type="entry name" value="Ca_chan_IQ"/>
    <property type="match status" value="1"/>
</dbReference>
<protein>
    <recommendedName>
        <fullName evidence="2">Voltage-dependent calcium channel alpha-1 subunit IQ domain-containing protein</fullName>
    </recommendedName>
</protein>
<name>A0A7J5YSP9_DISMA</name>